<feature type="domain" description="PhnB-like" evidence="1">
    <location>
        <begin position="3"/>
        <end position="131"/>
    </location>
</feature>
<protein>
    <submittedName>
        <fullName evidence="2">VOC family protein</fullName>
    </submittedName>
</protein>
<organism evidence="2 3">
    <name type="scientific">Aromatoleum toluvorans</name>
    <dbReference type="NCBI Taxonomy" id="92002"/>
    <lineage>
        <taxon>Bacteria</taxon>
        <taxon>Pseudomonadati</taxon>
        <taxon>Pseudomonadota</taxon>
        <taxon>Betaproteobacteria</taxon>
        <taxon>Rhodocyclales</taxon>
        <taxon>Rhodocyclaceae</taxon>
        <taxon>Aromatoleum</taxon>
    </lineage>
</organism>
<dbReference type="Proteomes" id="UP000623795">
    <property type="component" value="Unassembled WGS sequence"/>
</dbReference>
<dbReference type="Gene3D" id="3.10.180.10">
    <property type="entry name" value="2,3-Dihydroxybiphenyl 1,2-Dioxygenase, domain 1"/>
    <property type="match status" value="1"/>
</dbReference>
<name>A0ABX1PWD0_9RHOO</name>
<sequence>MRVQPYLFFEGRCEEALEFYREVLGAEVTMLARFGESPEPVQGMPAGFENKVMHANLRIGDTEVMASDGRCSGQSGFQGFSLTASVASVPEAERVFAALADGGQVQMPLAKTFWAPCFGMVADRFGVSWMVMAMPEK</sequence>
<dbReference type="SUPFAM" id="SSF54593">
    <property type="entry name" value="Glyoxalase/Bleomycin resistance protein/Dihydroxybiphenyl dioxygenase"/>
    <property type="match status" value="1"/>
</dbReference>
<keyword evidence="3" id="KW-1185">Reference proteome</keyword>
<evidence type="ECO:0000313" key="3">
    <source>
        <dbReference type="Proteomes" id="UP000623795"/>
    </source>
</evidence>
<dbReference type="CDD" id="cd06588">
    <property type="entry name" value="PhnB_like"/>
    <property type="match status" value="1"/>
</dbReference>
<reference evidence="2 3" key="1">
    <citation type="submission" date="2019-12" db="EMBL/GenBank/DDBJ databases">
        <title>Comparative genomics gives insights into the taxonomy of the Azoarcus-Aromatoleum group and reveals separate origins of nif in the plant-associated Azoarcus and non-plant-associated Aromatoleum sub-groups.</title>
        <authorList>
            <person name="Lafos M."/>
            <person name="Maluk M."/>
            <person name="Batista M."/>
            <person name="Junghare M."/>
            <person name="Carmona M."/>
            <person name="Faoro H."/>
            <person name="Cruz L.M."/>
            <person name="Battistoni F."/>
            <person name="De Souza E."/>
            <person name="Pedrosa F."/>
            <person name="Chen W.-M."/>
            <person name="Poole P.S."/>
            <person name="Dixon R.A."/>
            <person name="James E.K."/>
        </authorList>
    </citation>
    <scope>NUCLEOTIDE SEQUENCE [LARGE SCALE GENOMIC DNA]</scope>
    <source>
        <strain evidence="2 3">Td21</strain>
    </source>
</reference>
<dbReference type="InterPro" id="IPR028973">
    <property type="entry name" value="PhnB-like"/>
</dbReference>
<comment type="caution">
    <text evidence="2">The sequence shown here is derived from an EMBL/GenBank/DDBJ whole genome shotgun (WGS) entry which is preliminary data.</text>
</comment>
<evidence type="ECO:0000259" key="1">
    <source>
        <dbReference type="Pfam" id="PF06983"/>
    </source>
</evidence>
<gene>
    <name evidence="2" type="ORF">GPA22_08355</name>
</gene>
<dbReference type="InterPro" id="IPR029068">
    <property type="entry name" value="Glyas_Bleomycin-R_OHBP_Dase"/>
</dbReference>
<dbReference type="Pfam" id="PF06983">
    <property type="entry name" value="3-dmu-9_3-mt"/>
    <property type="match status" value="1"/>
</dbReference>
<accession>A0ABX1PWD0</accession>
<proteinExistence type="predicted"/>
<dbReference type="PANTHER" id="PTHR33990:SF1">
    <property type="entry name" value="PROTEIN YJDN"/>
    <property type="match status" value="1"/>
</dbReference>
<dbReference type="PANTHER" id="PTHR33990">
    <property type="entry name" value="PROTEIN YJDN-RELATED"/>
    <property type="match status" value="1"/>
</dbReference>
<evidence type="ECO:0000313" key="2">
    <source>
        <dbReference type="EMBL" id="NMG43742.1"/>
    </source>
</evidence>
<dbReference type="RefSeq" id="WP_169255637.1">
    <property type="nucleotide sequence ID" value="NZ_WTVN01000009.1"/>
</dbReference>
<dbReference type="EMBL" id="WTVN01000009">
    <property type="protein sequence ID" value="NMG43742.1"/>
    <property type="molecule type" value="Genomic_DNA"/>
</dbReference>